<dbReference type="PANTHER" id="PTHR42681:SF6">
    <property type="entry name" value="BLL0263 PROTEIN"/>
    <property type="match status" value="1"/>
</dbReference>
<dbReference type="GO" id="GO:0004314">
    <property type="term" value="F:[acyl-carrier-protein] S-malonyltransferase activity"/>
    <property type="evidence" value="ECO:0007669"/>
    <property type="project" value="TreeGrafter"/>
</dbReference>
<sequence>MTLALLFPGQGTQHPDLLPWLERTPACAPVLAAMVARIGPDWRAVLADAERASDNRFAQPLLTGLSLACWAALAPGLPAPGVIAGYSVGELAAASAAGLCDAATALTLAAQRAERMSQAAALTLPGRASGLLALSALDEARREALCARHGLALAIRIAPDSAIVGGPAEALDAAQAELESQGAGVRITRLAVRIASHTPWMAPAATAFAEDLAAAGLLAPRTWLVGNADGAARRDRAGVLRGLAAQIAAPVRWDVCLDSVAERGARCVLEVGPGRTLAKMWQARHPHIPVRSVEDFGSPQAVVDWVERTLR</sequence>
<dbReference type="PATRIC" id="fig|1286631.3.peg.1807"/>
<gene>
    <name evidence="2" type="ORF">X805_18380</name>
</gene>
<comment type="caution">
    <text evidence="2">The sequence shown here is derived from an EMBL/GenBank/DDBJ whole genome shotgun (WGS) entry which is preliminary data.</text>
</comment>
<dbReference type="InterPro" id="IPR016035">
    <property type="entry name" value="Acyl_Trfase/lysoPLipase"/>
</dbReference>
<dbReference type="SUPFAM" id="SSF52151">
    <property type="entry name" value="FabD/lysophospholipase-like"/>
    <property type="match status" value="1"/>
</dbReference>
<dbReference type="RefSeq" id="WP_037480967.1">
    <property type="nucleotide sequence ID" value="NZ_AZRA01000047.1"/>
</dbReference>
<dbReference type="InterPro" id="IPR050858">
    <property type="entry name" value="Mal-CoA-ACP_Trans/PKS_FabD"/>
</dbReference>
<dbReference type="AlphaFoldDB" id="A0A059KNF2"/>
<proteinExistence type="predicted"/>
<dbReference type="STRING" id="34103.SAMN05421778_104152"/>
<evidence type="ECO:0000259" key="1">
    <source>
        <dbReference type="SMART" id="SM00827"/>
    </source>
</evidence>
<evidence type="ECO:0000313" key="2">
    <source>
        <dbReference type="EMBL" id="KDB52618.1"/>
    </source>
</evidence>
<keyword evidence="3" id="KW-1185">Reference proteome</keyword>
<dbReference type="Pfam" id="PF00698">
    <property type="entry name" value="Acyl_transf_1"/>
    <property type="match status" value="1"/>
</dbReference>
<protein>
    <recommendedName>
        <fullName evidence="1">Malonyl-CoA:ACP transacylase (MAT) domain-containing protein</fullName>
    </recommendedName>
</protein>
<dbReference type="SMART" id="SM00827">
    <property type="entry name" value="PKS_AT"/>
    <property type="match status" value="1"/>
</dbReference>
<feature type="domain" description="Malonyl-CoA:ACP transacylase (MAT)" evidence="1">
    <location>
        <begin position="6"/>
        <end position="305"/>
    </location>
</feature>
<dbReference type="GO" id="GO:0006633">
    <property type="term" value="P:fatty acid biosynthetic process"/>
    <property type="evidence" value="ECO:0007669"/>
    <property type="project" value="TreeGrafter"/>
</dbReference>
<dbReference type="Gene3D" id="3.30.70.250">
    <property type="entry name" value="Malonyl-CoA ACP transacylase, ACP-binding"/>
    <property type="match status" value="1"/>
</dbReference>
<dbReference type="PANTHER" id="PTHR42681">
    <property type="entry name" value="MALONYL-COA-ACYL CARRIER PROTEIN TRANSACYLASE, MITOCHONDRIAL"/>
    <property type="match status" value="1"/>
</dbReference>
<dbReference type="InterPro" id="IPR014043">
    <property type="entry name" value="Acyl_transferase_dom"/>
</dbReference>
<dbReference type="InterPro" id="IPR016036">
    <property type="entry name" value="Malonyl_transacylase_ACP-bd"/>
</dbReference>
<dbReference type="Gene3D" id="3.40.366.10">
    <property type="entry name" value="Malonyl-Coenzyme A Acyl Carrier Protein, domain 2"/>
    <property type="match status" value="1"/>
</dbReference>
<dbReference type="SUPFAM" id="SSF55048">
    <property type="entry name" value="Probable ACP-binding domain of malonyl-CoA ACP transacylase"/>
    <property type="match status" value="1"/>
</dbReference>
<name>A0A059KNF2_9BURK</name>
<dbReference type="GO" id="GO:0005829">
    <property type="term" value="C:cytosol"/>
    <property type="evidence" value="ECO:0007669"/>
    <property type="project" value="TreeGrafter"/>
</dbReference>
<organism evidence="2 3">
    <name type="scientific">Sphaerotilus natans subsp. natans DSM 6575</name>
    <dbReference type="NCBI Taxonomy" id="1286631"/>
    <lineage>
        <taxon>Bacteria</taxon>
        <taxon>Pseudomonadati</taxon>
        <taxon>Pseudomonadota</taxon>
        <taxon>Betaproteobacteria</taxon>
        <taxon>Burkholderiales</taxon>
        <taxon>Sphaerotilaceae</taxon>
        <taxon>Sphaerotilus</taxon>
    </lineage>
</organism>
<accession>A0A059KNF2</accession>
<evidence type="ECO:0000313" key="3">
    <source>
        <dbReference type="Proteomes" id="UP000026714"/>
    </source>
</evidence>
<dbReference type="InterPro" id="IPR001227">
    <property type="entry name" value="Ac_transferase_dom_sf"/>
</dbReference>
<reference evidence="2 3" key="1">
    <citation type="journal article" date="2014" name="FEMS Microbiol. Ecol.">
        <title>Sphaerotilus natans encrusted with nanoball-shaped Fe(III) oxide minerals formed by nitrate-reducing mixotrophic Fe(II) oxidation.</title>
        <authorList>
            <person name="Park S."/>
            <person name="Kim D.H."/>
            <person name="Lee J.H."/>
            <person name="Hur H.G."/>
        </authorList>
    </citation>
    <scope>NUCLEOTIDE SEQUENCE [LARGE SCALE GENOMIC DNA]</scope>
    <source>
        <strain evidence="2 3">DSM 6575</strain>
    </source>
</reference>
<dbReference type="eggNOG" id="COG0331">
    <property type="taxonomic scope" value="Bacteria"/>
</dbReference>
<dbReference type="EMBL" id="AZRA01000047">
    <property type="protein sequence ID" value="KDB52618.1"/>
    <property type="molecule type" value="Genomic_DNA"/>
</dbReference>
<dbReference type="Proteomes" id="UP000026714">
    <property type="component" value="Unassembled WGS sequence"/>
</dbReference>